<dbReference type="SUPFAM" id="SSF160991">
    <property type="entry name" value="CV3147-like"/>
    <property type="match status" value="1"/>
</dbReference>
<feature type="domain" description="S-Me-THD N-terminal" evidence="4">
    <location>
        <begin position="605"/>
        <end position="766"/>
    </location>
</feature>
<evidence type="ECO:0000259" key="2">
    <source>
        <dbReference type="Pfam" id="PF01968"/>
    </source>
</evidence>
<feature type="region of interest" description="Disordered" evidence="1">
    <location>
        <begin position="557"/>
        <end position="579"/>
    </location>
</feature>
<dbReference type="PANTHER" id="PTHR11365:SF10">
    <property type="entry name" value="HYDANTOINASE_OXOPROLINASE"/>
    <property type="match status" value="1"/>
</dbReference>
<organism evidence="6 7">
    <name type="scientific">Sistotremastrum niveocremeum HHB9708</name>
    <dbReference type="NCBI Taxonomy" id="1314777"/>
    <lineage>
        <taxon>Eukaryota</taxon>
        <taxon>Fungi</taxon>
        <taxon>Dikarya</taxon>
        <taxon>Basidiomycota</taxon>
        <taxon>Agaricomycotina</taxon>
        <taxon>Agaricomycetes</taxon>
        <taxon>Sistotremastrales</taxon>
        <taxon>Sistotremastraceae</taxon>
        <taxon>Sertulicium</taxon>
        <taxon>Sertulicium niveocremeum</taxon>
    </lineage>
</organism>
<dbReference type="Pfam" id="PF01968">
    <property type="entry name" value="Hydantoinase_A"/>
    <property type="match status" value="1"/>
</dbReference>
<keyword evidence="7" id="KW-1185">Reference proteome</keyword>
<dbReference type="Pfam" id="PF05378">
    <property type="entry name" value="Hydant_A_N"/>
    <property type="match status" value="1"/>
</dbReference>
<evidence type="ECO:0000313" key="7">
    <source>
        <dbReference type="Proteomes" id="UP000076722"/>
    </source>
</evidence>
<dbReference type="Pfam" id="PF20906">
    <property type="entry name" value="S-Me-THD_C"/>
    <property type="match status" value="1"/>
</dbReference>
<feature type="domain" description="S-Me-THD-like C-terminal" evidence="5">
    <location>
        <begin position="773"/>
        <end position="1004"/>
    </location>
</feature>
<evidence type="ECO:0000313" key="6">
    <source>
        <dbReference type="EMBL" id="KZS88588.1"/>
    </source>
</evidence>
<dbReference type="FunFam" id="3.40.1610.10:FF:000001">
    <property type="entry name" value="Hydantoinase, putative"/>
    <property type="match status" value="1"/>
</dbReference>
<dbReference type="OrthoDB" id="5404895at2759"/>
<feature type="domain" description="Hydantoinase/oxoprolinase N-terminal" evidence="3">
    <location>
        <begin position="7"/>
        <end position="184"/>
    </location>
</feature>
<sequence>MVARKYRVGIDVGGTNTDCAILDLFEDHPRGQSVVAWSKARTTANVTDGIAAALGGVLQKSQLDPSSISFISIGTTHFINAVVEADSRKLARVAVIRLGAPYTAQCPPFLDWPESLKKIIYGHYALLDGGLQIDGQEIRPIRPEQLIEECNVIKSLGITNIVMVGIFSSIAAEGTQEEYARKIMLDHLGEGYNIICSGHVGNVGLLERENAAILNAAILPFARKTVKAYRRVLKQLGVSCPLFLTQLDGTLIEASKAAEVPVKTFANGPTNSMRGASFLSESDTSNTRGNESVIVVDVGGTTTDVGVLLPSGFPRKAAAFSEVGGIRTNFSMPDVYSIGLGGGSRVRFTEGNKVTIGPDSVGNAIESEAIVFGGSVLTATDIAVLAGLAPDIGNADLVQGKLSEEKISLAIAELTRMLESVIDKMKIHAGDVTVLLVGGGSIIVPPRLKGVKEVVRIPHFGVGNAVGAAIGRVSGEVDKVEIMAGRSYDGVLEDCKEEARARAVASGAKEGTVSIAEVYTNQLPYVSNQATRIIVKAVGDLDTEVIVDRAADVLEDAGEDGEDEQFERQPYAQAQTGNPDTARPVIIEKYRPEVTNKGEWILNETDLAWISEGCAILGCGGGGAPYPAFLMVRQLLREGHRVRLVDESYFENDEDVVVPVGFMGSPSVSSERIPSGVEIPTASRLLLKYAGVEKVGAVISDEIGGKNGIEPIALASSKHFDCPLLDGDLMGRAYPRMNQVIPCVYSDNGLVPAAGADGVGNCVIIPSTISSPMVETLFRSICTDLGSAIGVAMAPFTIRSFREWGLSRSVSMAWRIGRAVAECRERRDMDKIDEAILKVQKGKCLFKGKIVDVRREVRGGFTWGTLLCSNPNTLTIAPLLLSEQETVPSTSSGKIRIEYNENIRIVIPFQNENLQAILHTRLASSTRTGIRSLIKEVTKTICTVPDLIAVLDSQSGSAIGTQDYRYGLRVTVIAMAGNPKWTTERGLEVGGPRAFGINVAYQPIAPFEEVRSVIEEYRPTVSL</sequence>
<dbReference type="InterPro" id="IPR002821">
    <property type="entry name" value="Hydantoinase_A"/>
</dbReference>
<evidence type="ECO:0000259" key="5">
    <source>
        <dbReference type="Pfam" id="PF20906"/>
    </source>
</evidence>
<dbReference type="Proteomes" id="UP000076722">
    <property type="component" value="Unassembled WGS sequence"/>
</dbReference>
<dbReference type="Gene3D" id="3.40.1610.10">
    <property type="entry name" value="CV3147-like domain"/>
    <property type="match status" value="1"/>
</dbReference>
<dbReference type="EMBL" id="KV419435">
    <property type="protein sequence ID" value="KZS88588.1"/>
    <property type="molecule type" value="Genomic_DNA"/>
</dbReference>
<feature type="domain" description="Hydantoinase A/oxoprolinase" evidence="2">
    <location>
        <begin position="208"/>
        <end position="419"/>
    </location>
</feature>
<dbReference type="InterPro" id="IPR008040">
    <property type="entry name" value="Hydant_A_N"/>
</dbReference>
<dbReference type="SUPFAM" id="SSF53067">
    <property type="entry name" value="Actin-like ATPase domain"/>
    <property type="match status" value="2"/>
</dbReference>
<protein>
    <submittedName>
        <fullName evidence="6">Hydantoinase/oxoprolinase</fullName>
    </submittedName>
</protein>
<dbReference type="InterPro" id="IPR027479">
    <property type="entry name" value="S-Me-THD_N_sf"/>
</dbReference>
<dbReference type="AlphaFoldDB" id="A0A164PCG3"/>
<dbReference type="InterPro" id="IPR010318">
    <property type="entry name" value="S-Me-THD_N"/>
</dbReference>
<dbReference type="InterPro" id="IPR024071">
    <property type="entry name" value="S-Me-THD_C_sf"/>
</dbReference>
<dbReference type="InterPro" id="IPR048350">
    <property type="entry name" value="S-Me-THD-like_C"/>
</dbReference>
<dbReference type="Gene3D" id="3.30.420.40">
    <property type="match status" value="1"/>
</dbReference>
<dbReference type="STRING" id="1314777.A0A164PCG3"/>
<evidence type="ECO:0000259" key="3">
    <source>
        <dbReference type="Pfam" id="PF05378"/>
    </source>
</evidence>
<dbReference type="InterPro" id="IPR045079">
    <property type="entry name" value="Oxoprolinase-like"/>
</dbReference>
<evidence type="ECO:0000256" key="1">
    <source>
        <dbReference type="SAM" id="MobiDB-lite"/>
    </source>
</evidence>
<dbReference type="GO" id="GO:0016787">
    <property type="term" value="F:hydrolase activity"/>
    <property type="evidence" value="ECO:0007669"/>
    <property type="project" value="InterPro"/>
</dbReference>
<evidence type="ECO:0000259" key="4">
    <source>
        <dbReference type="Pfam" id="PF06032"/>
    </source>
</evidence>
<reference evidence="6 7" key="1">
    <citation type="journal article" date="2016" name="Mol. Biol. Evol.">
        <title>Comparative Genomics of Early-Diverging Mushroom-Forming Fungi Provides Insights into the Origins of Lignocellulose Decay Capabilities.</title>
        <authorList>
            <person name="Nagy L.G."/>
            <person name="Riley R."/>
            <person name="Tritt A."/>
            <person name="Adam C."/>
            <person name="Daum C."/>
            <person name="Floudas D."/>
            <person name="Sun H."/>
            <person name="Yadav J.S."/>
            <person name="Pangilinan J."/>
            <person name="Larsson K.H."/>
            <person name="Matsuura K."/>
            <person name="Barry K."/>
            <person name="Labutti K."/>
            <person name="Kuo R."/>
            <person name="Ohm R.A."/>
            <person name="Bhattacharya S.S."/>
            <person name="Shirouzu T."/>
            <person name="Yoshinaga Y."/>
            <person name="Martin F.M."/>
            <person name="Grigoriev I.V."/>
            <person name="Hibbett D.S."/>
        </authorList>
    </citation>
    <scope>NUCLEOTIDE SEQUENCE [LARGE SCALE GENOMIC DNA]</scope>
    <source>
        <strain evidence="6 7">HHB9708</strain>
    </source>
</reference>
<accession>A0A164PCG3</accession>
<dbReference type="PANTHER" id="PTHR11365">
    <property type="entry name" value="5-OXOPROLINASE RELATED"/>
    <property type="match status" value="1"/>
</dbReference>
<name>A0A164PCG3_9AGAM</name>
<proteinExistence type="predicted"/>
<dbReference type="Pfam" id="PF06032">
    <property type="entry name" value="S-Me-THD_N"/>
    <property type="match status" value="1"/>
</dbReference>
<dbReference type="InterPro" id="IPR043129">
    <property type="entry name" value="ATPase_NBD"/>
</dbReference>
<gene>
    <name evidence="6" type="ORF">SISNIDRAFT_445735</name>
</gene>
<dbReference type="Gene3D" id="2.40.390.10">
    <property type="entry name" value="CV3147-like"/>
    <property type="match status" value="1"/>
</dbReference>